<protein>
    <submittedName>
        <fullName evidence="10">ExuT</fullName>
    </submittedName>
</protein>
<dbReference type="PROSITE" id="PS50850">
    <property type="entry name" value="MFS"/>
    <property type="match status" value="1"/>
</dbReference>
<dbReference type="SUPFAM" id="SSF103473">
    <property type="entry name" value="MFS general substrate transporter"/>
    <property type="match status" value="1"/>
</dbReference>
<dbReference type="PATRIC" id="fig|1173950.3.peg.1495"/>
<reference evidence="10 11" key="1">
    <citation type="journal article" date="2013" name="Genome Biol. Evol.">
        <title>Phylogenetic diversity of the enteric pathogen Salmonella enterica subsp. enterica inferred from genome-wide reference-free SNP characters.</title>
        <authorList>
            <person name="Timme R.E."/>
            <person name="Pettengill J.B."/>
            <person name="Allard M.W."/>
            <person name="Strain E."/>
            <person name="Barrangou R."/>
            <person name="Wehnes C."/>
            <person name="Van Kessel J.S."/>
            <person name="Karns J.S."/>
            <person name="Musser S.M."/>
            <person name="Brown E.W."/>
        </authorList>
    </citation>
    <scope>NUCLEOTIDE SEQUENCE [LARGE SCALE GENOMIC DNA]</scope>
    <source>
        <strain evidence="10 11">1121</strain>
    </source>
</reference>
<dbReference type="GO" id="GO:0005886">
    <property type="term" value="C:plasma membrane"/>
    <property type="evidence" value="ECO:0007669"/>
    <property type="project" value="UniProtKB-SubCell"/>
</dbReference>
<dbReference type="AlphaFoldDB" id="V1H8T6"/>
<dbReference type="InterPro" id="IPR011701">
    <property type="entry name" value="MFS"/>
</dbReference>
<comment type="similarity">
    <text evidence="7">Belongs to the major facilitator superfamily. Phthalate permease family.</text>
</comment>
<name>V1H8T6_SALER</name>
<evidence type="ECO:0000256" key="1">
    <source>
        <dbReference type="ARBA" id="ARBA00004429"/>
    </source>
</evidence>
<dbReference type="Proteomes" id="UP000017304">
    <property type="component" value="Unassembled WGS sequence"/>
</dbReference>
<feature type="transmembrane region" description="Helical" evidence="8">
    <location>
        <begin position="376"/>
        <end position="400"/>
    </location>
</feature>
<feature type="transmembrane region" description="Helical" evidence="8">
    <location>
        <begin position="67"/>
        <end position="89"/>
    </location>
</feature>
<feature type="transmembrane region" description="Helical" evidence="8">
    <location>
        <begin position="28"/>
        <end position="55"/>
    </location>
</feature>
<feature type="transmembrane region" description="Helical" evidence="8">
    <location>
        <begin position="318"/>
        <end position="338"/>
    </location>
</feature>
<evidence type="ECO:0000256" key="6">
    <source>
        <dbReference type="ARBA" id="ARBA00023136"/>
    </source>
</evidence>
<dbReference type="InterPro" id="IPR000849">
    <property type="entry name" value="Sugar_P_transporter"/>
</dbReference>
<keyword evidence="5 8" id="KW-1133">Transmembrane helix</keyword>
<dbReference type="InterPro" id="IPR036259">
    <property type="entry name" value="MFS_trans_sf"/>
</dbReference>
<dbReference type="PANTHER" id="PTHR11662:SF399">
    <property type="entry name" value="FI19708P1-RELATED"/>
    <property type="match status" value="1"/>
</dbReference>
<evidence type="ECO:0000256" key="3">
    <source>
        <dbReference type="ARBA" id="ARBA00022519"/>
    </source>
</evidence>
<evidence type="ECO:0000256" key="4">
    <source>
        <dbReference type="ARBA" id="ARBA00022692"/>
    </source>
</evidence>
<accession>V1H8T6</accession>
<organism evidence="10 11">
    <name type="scientific">Salmonella enterica subsp. indica serovar 6,14,25:z10:1,(2),7 str. 1121</name>
    <dbReference type="NCBI Taxonomy" id="1173950"/>
    <lineage>
        <taxon>Bacteria</taxon>
        <taxon>Pseudomonadati</taxon>
        <taxon>Pseudomonadota</taxon>
        <taxon>Gammaproteobacteria</taxon>
        <taxon>Enterobacterales</taxon>
        <taxon>Enterobacteriaceae</taxon>
        <taxon>Salmonella</taxon>
    </lineage>
</organism>
<keyword evidence="3" id="KW-0997">Cell inner membrane</keyword>
<evidence type="ECO:0000256" key="7">
    <source>
        <dbReference type="ARBA" id="ARBA00038514"/>
    </source>
</evidence>
<dbReference type="Pfam" id="PF07690">
    <property type="entry name" value="MFS_1"/>
    <property type="match status" value="1"/>
</dbReference>
<keyword evidence="2" id="KW-1003">Cell membrane</keyword>
<dbReference type="EMBL" id="AOXI01000016">
    <property type="protein sequence ID" value="ESE86250.1"/>
    <property type="molecule type" value="Genomic_DNA"/>
</dbReference>
<proteinExistence type="inferred from homology"/>
<dbReference type="GO" id="GO:0022857">
    <property type="term" value="F:transmembrane transporter activity"/>
    <property type="evidence" value="ECO:0007669"/>
    <property type="project" value="InterPro"/>
</dbReference>
<dbReference type="Gene3D" id="1.20.1250.20">
    <property type="entry name" value="MFS general substrate transporter like domains"/>
    <property type="match status" value="2"/>
</dbReference>
<feature type="transmembrane region" description="Helical" evidence="8">
    <location>
        <begin position="101"/>
        <end position="127"/>
    </location>
</feature>
<dbReference type="CDD" id="cd17319">
    <property type="entry name" value="MFS_ExuT_GudP_like"/>
    <property type="match status" value="1"/>
</dbReference>
<sequence>MQPEKDYALIDNKNTFVLENNMYTNRRYFILILLFIASMINYIDRAALSILAPYITTDLNVNKAELGLIFSSFAIGYAVFCFVGGWLADKYGPRRIFAGSMGLWSLFAGLTCAAFNFVSLFVIRVIFGAAEGPMGSVTNKTIVKWFPVKERARAVGVSFSGNPLGGAVSAPIVAAAALAFGWRLTFIGMMVVGLVWVVVWLAATKGSESKESELPASATIASSVTEETAEPDKKLSWYLKQPVILFTALAFFAYSYILFFFMTWFPSYLLDARGLNMRDMSIANVLPWLLGFVGLVSGGFISDHIYKITHNLLFSRKVVIVTGLIIAAICITASALVASLYSAIALMSVGMFAMYVTTSCYWAIVQDTVKGNNVGAVSGFIHFLANLAGVVAPMITGFIVQGTGQYYSAFYLVGALAIVSAVLLMLGGRKSAAM</sequence>
<evidence type="ECO:0000256" key="2">
    <source>
        <dbReference type="ARBA" id="ARBA00022475"/>
    </source>
</evidence>
<feature type="transmembrane region" description="Helical" evidence="8">
    <location>
        <begin position="285"/>
        <end position="306"/>
    </location>
</feature>
<dbReference type="PANTHER" id="PTHR11662">
    <property type="entry name" value="SOLUTE CARRIER FAMILY 17"/>
    <property type="match status" value="1"/>
</dbReference>
<feature type="transmembrane region" description="Helical" evidence="8">
    <location>
        <begin position="406"/>
        <end position="426"/>
    </location>
</feature>
<feature type="domain" description="Major facilitator superfamily (MFS) profile" evidence="9">
    <location>
        <begin position="30"/>
        <end position="432"/>
    </location>
</feature>
<feature type="transmembrane region" description="Helical" evidence="8">
    <location>
        <begin position="243"/>
        <end position="265"/>
    </location>
</feature>
<feature type="transmembrane region" description="Helical" evidence="8">
    <location>
        <begin position="344"/>
        <end position="364"/>
    </location>
</feature>
<evidence type="ECO:0000313" key="10">
    <source>
        <dbReference type="EMBL" id="ESE86250.1"/>
    </source>
</evidence>
<evidence type="ECO:0000313" key="11">
    <source>
        <dbReference type="Proteomes" id="UP000017304"/>
    </source>
</evidence>
<evidence type="ECO:0000256" key="8">
    <source>
        <dbReference type="SAM" id="Phobius"/>
    </source>
</evidence>
<evidence type="ECO:0000256" key="5">
    <source>
        <dbReference type="ARBA" id="ARBA00022989"/>
    </source>
</evidence>
<gene>
    <name evidence="10" type="ORF">SEI61121_07215</name>
</gene>
<feature type="transmembrane region" description="Helical" evidence="8">
    <location>
        <begin position="180"/>
        <end position="203"/>
    </location>
</feature>
<dbReference type="InterPro" id="IPR020846">
    <property type="entry name" value="MFS_dom"/>
</dbReference>
<dbReference type="STRING" id="1173950.SEI61121_07215"/>
<comment type="subcellular location">
    <subcellularLocation>
        <location evidence="1">Cell inner membrane</location>
        <topology evidence="1">Multi-pass membrane protein</topology>
    </subcellularLocation>
</comment>
<evidence type="ECO:0000259" key="9">
    <source>
        <dbReference type="PROSITE" id="PS50850"/>
    </source>
</evidence>
<keyword evidence="6 8" id="KW-0472">Membrane</keyword>
<dbReference type="InterPro" id="IPR050382">
    <property type="entry name" value="MFS_Na/Anion_cotransporter"/>
</dbReference>
<comment type="caution">
    <text evidence="10">The sequence shown here is derived from an EMBL/GenBank/DDBJ whole genome shotgun (WGS) entry which is preliminary data.</text>
</comment>
<keyword evidence="4 8" id="KW-0812">Transmembrane</keyword>
<dbReference type="PIRSF" id="PIRSF002808">
    <property type="entry name" value="Hexose_phosphate_transp"/>
    <property type="match status" value="1"/>
</dbReference>